<name>A0A9P1DWV0_9DINO</name>
<dbReference type="PIRSF" id="PIRSF000350">
    <property type="entry name" value="Mercury_reductase_MerA"/>
    <property type="match status" value="1"/>
</dbReference>
<evidence type="ECO:0000256" key="6">
    <source>
        <dbReference type="ARBA" id="ARBA00023157"/>
    </source>
</evidence>
<dbReference type="GO" id="GO:0050660">
    <property type="term" value="F:flavin adenine dinucleotide binding"/>
    <property type="evidence" value="ECO:0007669"/>
    <property type="project" value="TreeGrafter"/>
</dbReference>
<feature type="disulfide bond" description="Redox-active" evidence="9">
    <location>
        <begin position="122"/>
        <end position="127"/>
    </location>
</feature>
<evidence type="ECO:0000256" key="7">
    <source>
        <dbReference type="ARBA" id="ARBA00023284"/>
    </source>
</evidence>
<evidence type="ECO:0000313" key="14">
    <source>
        <dbReference type="EMBL" id="CAL4804189.1"/>
    </source>
</evidence>
<feature type="binding site" evidence="8">
    <location>
        <begin position="255"/>
        <end position="262"/>
    </location>
    <ligand>
        <name>NAD(+)</name>
        <dbReference type="ChEBI" id="CHEBI:57540"/>
    </ligand>
</feature>
<keyword evidence="4" id="KW-0521">NADP</keyword>
<evidence type="ECO:0000256" key="10">
    <source>
        <dbReference type="RuleBase" id="RU003691"/>
    </source>
</evidence>
<accession>A0A9P1DWV0</accession>
<dbReference type="EMBL" id="CAMXCT010006607">
    <property type="protein sequence ID" value="CAI4016877.1"/>
    <property type="molecule type" value="Genomic_DNA"/>
</dbReference>
<keyword evidence="8" id="KW-0547">Nucleotide-binding</keyword>
<feature type="binding site" evidence="8">
    <location>
        <position position="392"/>
    </location>
    <ligand>
        <name>FAD</name>
        <dbReference type="ChEBI" id="CHEBI:57692"/>
    </ligand>
</feature>
<evidence type="ECO:0000256" key="8">
    <source>
        <dbReference type="PIRSR" id="PIRSR000350-3"/>
    </source>
</evidence>
<evidence type="ECO:0000259" key="12">
    <source>
        <dbReference type="Pfam" id="PF07992"/>
    </source>
</evidence>
<dbReference type="InterPro" id="IPR036188">
    <property type="entry name" value="FAD/NAD-bd_sf"/>
</dbReference>
<organism evidence="13">
    <name type="scientific">Cladocopium goreaui</name>
    <dbReference type="NCBI Taxonomy" id="2562237"/>
    <lineage>
        <taxon>Eukaryota</taxon>
        <taxon>Sar</taxon>
        <taxon>Alveolata</taxon>
        <taxon>Dinophyceae</taxon>
        <taxon>Suessiales</taxon>
        <taxon>Symbiodiniaceae</taxon>
        <taxon>Cladocopium</taxon>
    </lineage>
</organism>
<comment type="caution">
    <text evidence="13">The sequence shown here is derived from an EMBL/GenBank/DDBJ whole genome shotgun (WGS) entry which is preliminary data.</text>
</comment>
<comment type="similarity">
    <text evidence="1 10">Belongs to the class-I pyridine nucleotide-disulfide oxidoreductase family.</text>
</comment>
<dbReference type="Pfam" id="PF07992">
    <property type="entry name" value="Pyr_redox_2"/>
    <property type="match status" value="1"/>
</dbReference>
<dbReference type="EMBL" id="CAMXCT030006607">
    <property type="protein sequence ID" value="CAL4804189.1"/>
    <property type="molecule type" value="Genomic_DNA"/>
</dbReference>
<sequence>MAVENLSIPDDFPINLLLRWVSQPAWLQLPSMAKRSWREVQANGPVPNGSEHVGVWPLDEHNAKLLDAVHPRTWETPDRPDDFVYDLVAVGAGAGGLVSAKQSARRGARSALIEQHLAGGDCLNVGCVPSKALLRCARAVAELRRGDLGLSDCTAAVDFGKVMERMRRLRAEIAPVDSHETSQAVGVDVYMGKATFVGPHELRVGERHLRFRKAVIATGGRAKVPPIPGLEQTPFLTNATLFNLTALPKRFMVLGAGPISLEMAQAFRRFGSEVTVLEVAPEIMGAEDSDAAALIREVFREEGIQVFTNCSVSSVSHRLESSSGGPEIRLTVAVSGAAPVEMVCDALLVATGRTPNIEGLGLEAANVECSSGGVKVKDDLTTSNPDILAIGDVIERPDTRFTHMSGTMAGMAVQTALFGDSDALPVNAASRKLSQLVVPRCTYTEPEVASCGVSNEKLASRANLEVDVFKVSTEHNDRAILEGTTRGYVKILCRKGTEEIVGATIVAEHAGEMLAEITLAIQHGIGLSQIARTVHPYPTLGEAVQQCALNYNRASWAKLGRPGEAGYKS</sequence>
<keyword evidence="5 10" id="KW-0560">Oxidoreductase</keyword>
<dbReference type="Gene3D" id="3.50.50.60">
    <property type="entry name" value="FAD/NAD(P)-binding domain"/>
    <property type="match status" value="2"/>
</dbReference>
<evidence type="ECO:0000259" key="11">
    <source>
        <dbReference type="Pfam" id="PF02852"/>
    </source>
</evidence>
<dbReference type="InterPro" id="IPR016156">
    <property type="entry name" value="FAD/NAD-linked_Rdtase_dimer_sf"/>
</dbReference>
<dbReference type="PANTHER" id="PTHR43014">
    <property type="entry name" value="MERCURIC REDUCTASE"/>
    <property type="match status" value="1"/>
</dbReference>
<keyword evidence="15" id="KW-1185">Reference proteome</keyword>
<keyword evidence="2 10" id="KW-0285">Flavoprotein</keyword>
<dbReference type="SUPFAM" id="SSF55424">
    <property type="entry name" value="FAD/NAD-linked reductases, dimerisation (C-terminal) domain"/>
    <property type="match status" value="1"/>
</dbReference>
<dbReference type="PANTHER" id="PTHR43014:SF2">
    <property type="entry name" value="MERCURIC REDUCTASE"/>
    <property type="match status" value="1"/>
</dbReference>
<dbReference type="InterPro" id="IPR012999">
    <property type="entry name" value="Pyr_OxRdtase_I_AS"/>
</dbReference>
<evidence type="ECO:0000256" key="4">
    <source>
        <dbReference type="ARBA" id="ARBA00022857"/>
    </source>
</evidence>
<dbReference type="InterPro" id="IPR023753">
    <property type="entry name" value="FAD/NAD-binding_dom"/>
</dbReference>
<proteinExistence type="inferred from homology"/>
<dbReference type="PROSITE" id="PS00076">
    <property type="entry name" value="PYRIDINE_REDOX_1"/>
    <property type="match status" value="1"/>
</dbReference>
<evidence type="ECO:0000256" key="5">
    <source>
        <dbReference type="ARBA" id="ARBA00023002"/>
    </source>
</evidence>
<dbReference type="Pfam" id="PF02852">
    <property type="entry name" value="Pyr_redox_dim"/>
    <property type="match status" value="1"/>
</dbReference>
<reference evidence="13" key="1">
    <citation type="submission" date="2022-10" db="EMBL/GenBank/DDBJ databases">
        <authorList>
            <person name="Chen Y."/>
            <person name="Dougan E. K."/>
            <person name="Chan C."/>
            <person name="Rhodes N."/>
            <person name="Thang M."/>
        </authorList>
    </citation>
    <scope>NUCLEOTIDE SEQUENCE</scope>
</reference>
<dbReference type="GO" id="GO:0016668">
    <property type="term" value="F:oxidoreductase activity, acting on a sulfur group of donors, NAD(P) as acceptor"/>
    <property type="evidence" value="ECO:0007669"/>
    <property type="project" value="InterPro"/>
</dbReference>
<dbReference type="InterPro" id="IPR004099">
    <property type="entry name" value="Pyr_nucl-diS_OxRdtase_dimer"/>
</dbReference>
<protein>
    <submittedName>
        <fullName evidence="14">Mercuric reductase (Hg(II) reductase)</fullName>
    </submittedName>
</protein>
<dbReference type="PRINTS" id="PR00368">
    <property type="entry name" value="FADPNR"/>
</dbReference>
<dbReference type="Proteomes" id="UP001152797">
    <property type="component" value="Unassembled WGS sequence"/>
</dbReference>
<dbReference type="AlphaFoldDB" id="A0A9P1DWV0"/>
<dbReference type="Gene3D" id="3.30.390.30">
    <property type="match status" value="1"/>
</dbReference>
<keyword evidence="8" id="KW-0520">NAD</keyword>
<dbReference type="GO" id="GO:0003955">
    <property type="term" value="F:NAD(P)H dehydrogenase (quinone) activity"/>
    <property type="evidence" value="ECO:0007669"/>
    <property type="project" value="TreeGrafter"/>
</dbReference>
<evidence type="ECO:0000313" key="13">
    <source>
        <dbReference type="EMBL" id="CAI4016877.1"/>
    </source>
</evidence>
<comment type="cofactor">
    <cofactor evidence="8">
        <name>FAD</name>
        <dbReference type="ChEBI" id="CHEBI:57692"/>
    </cofactor>
    <text evidence="8">Binds 1 FAD per subunit.</text>
</comment>
<keyword evidence="6" id="KW-1015">Disulfide bond</keyword>
<feature type="domain" description="Pyridine nucleotide-disulphide oxidoreductase dimerisation" evidence="11">
    <location>
        <begin position="438"/>
        <end position="546"/>
    </location>
</feature>
<dbReference type="EMBL" id="CAMXCT020006607">
    <property type="protein sequence ID" value="CAL1170252.1"/>
    <property type="molecule type" value="Genomic_DNA"/>
</dbReference>
<keyword evidence="7 10" id="KW-0676">Redox-active center</keyword>
<dbReference type="PRINTS" id="PR00411">
    <property type="entry name" value="PNDRDTASEI"/>
</dbReference>
<evidence type="ECO:0000256" key="9">
    <source>
        <dbReference type="PIRSR" id="PIRSR000350-4"/>
    </source>
</evidence>
<evidence type="ECO:0000256" key="1">
    <source>
        <dbReference type="ARBA" id="ARBA00007532"/>
    </source>
</evidence>
<keyword evidence="3 8" id="KW-0274">FAD</keyword>
<dbReference type="OrthoDB" id="361797at2759"/>
<gene>
    <name evidence="13" type="ORF">C1SCF055_LOCUS41569</name>
</gene>
<dbReference type="SUPFAM" id="SSF51905">
    <property type="entry name" value="FAD/NAD(P)-binding domain"/>
    <property type="match status" value="1"/>
</dbReference>
<evidence type="ECO:0000256" key="3">
    <source>
        <dbReference type="ARBA" id="ARBA00022827"/>
    </source>
</evidence>
<dbReference type="FunFam" id="3.30.390.30:FF:000001">
    <property type="entry name" value="Dihydrolipoyl dehydrogenase"/>
    <property type="match status" value="1"/>
</dbReference>
<feature type="binding site" evidence="8">
    <location>
        <position position="278"/>
    </location>
    <ligand>
        <name>NAD(+)</name>
        <dbReference type="ChEBI" id="CHEBI:57540"/>
    </ligand>
</feature>
<feature type="binding site" evidence="8">
    <location>
        <position position="131"/>
    </location>
    <ligand>
        <name>FAD</name>
        <dbReference type="ChEBI" id="CHEBI:57692"/>
    </ligand>
</feature>
<feature type="domain" description="FAD/NAD(P)-binding" evidence="12">
    <location>
        <begin position="85"/>
        <end position="399"/>
    </location>
</feature>
<reference evidence="14 15" key="2">
    <citation type="submission" date="2024-05" db="EMBL/GenBank/DDBJ databases">
        <authorList>
            <person name="Chen Y."/>
            <person name="Shah S."/>
            <person name="Dougan E. K."/>
            <person name="Thang M."/>
            <person name="Chan C."/>
        </authorList>
    </citation>
    <scope>NUCLEOTIDE SEQUENCE [LARGE SCALE GENOMIC DNA]</scope>
</reference>
<evidence type="ECO:0000256" key="2">
    <source>
        <dbReference type="ARBA" id="ARBA00022630"/>
    </source>
</evidence>
<dbReference type="InterPro" id="IPR001100">
    <property type="entry name" value="Pyr_nuc-diS_OxRdtase"/>
</dbReference>
<evidence type="ECO:0000313" key="15">
    <source>
        <dbReference type="Proteomes" id="UP001152797"/>
    </source>
</evidence>
<feature type="binding site" evidence="8">
    <location>
        <position position="352"/>
    </location>
    <ligand>
        <name>NAD(+)</name>
        <dbReference type="ChEBI" id="CHEBI:57540"/>
    </ligand>
</feature>